<dbReference type="EMBL" id="WTYX01000001">
    <property type="protein sequence ID" value="MXO90058.1"/>
    <property type="molecule type" value="Genomic_DNA"/>
</dbReference>
<keyword evidence="2" id="KW-1185">Reference proteome</keyword>
<comment type="caution">
    <text evidence="1">The sequence shown here is derived from an EMBL/GenBank/DDBJ whole genome shotgun (WGS) entry which is preliminary data.</text>
</comment>
<dbReference type="Proteomes" id="UP000442714">
    <property type="component" value="Unassembled WGS sequence"/>
</dbReference>
<evidence type="ECO:0000313" key="1">
    <source>
        <dbReference type="EMBL" id="MXO90058.1"/>
    </source>
</evidence>
<proteinExistence type="predicted"/>
<organism evidence="1 2">
    <name type="scientific">Pontixanthobacter aquaemixtae</name>
    <dbReference type="NCBI Taxonomy" id="1958940"/>
    <lineage>
        <taxon>Bacteria</taxon>
        <taxon>Pseudomonadati</taxon>
        <taxon>Pseudomonadota</taxon>
        <taxon>Alphaproteobacteria</taxon>
        <taxon>Sphingomonadales</taxon>
        <taxon>Erythrobacteraceae</taxon>
        <taxon>Pontixanthobacter</taxon>
    </lineage>
</organism>
<reference evidence="1 2" key="1">
    <citation type="submission" date="2019-12" db="EMBL/GenBank/DDBJ databases">
        <title>Genomic-based taxomic classification of the family Erythrobacteraceae.</title>
        <authorList>
            <person name="Xu L."/>
        </authorList>
    </citation>
    <scope>NUCLEOTIDE SEQUENCE [LARGE SCALE GENOMIC DNA]</scope>
    <source>
        <strain evidence="1 2">KCTC 52763</strain>
    </source>
</reference>
<dbReference type="AlphaFoldDB" id="A0A844ZQN2"/>
<protein>
    <submittedName>
        <fullName evidence="1">Uncharacterized protein</fullName>
    </submittedName>
</protein>
<sequence>MDDLENLDLDELDELLGLKPTSDIPPAARRSLAQVGLLSRAEGGLPMASLANQPASIVRASLGGIRGPMVSRWGHIMMRRALASRLAAPSGMNPVEFAALRAQALNRMGEFRAARAIVQDVDTGNWNDPLLDAALDAYIGTADIVGACPAVTLSTGDRDDPQWDLWKSICYAFTGQTARARGNLNSALSKEIAPQIDILLAQRYARAAGGQGAVNLEWDGVDELTPWRFALATALGAEIPEALRDRAGPYYQKVAAVAPMLPLSQKIGGADLAGGQGILSSAAMVDLYSQVMAEGGAGDAAALTASRLREAYVAVESADRMAAIRDLWGGEQRDYGRMVLTAYAAARIAPSEEMADEAPDLIASMLTAGLDADALTWAPYAPQGGEAWALLVLAQPERQNPVSEAQLEDFIGDDESEGQRKSQFLVAGLAGLGRLDGAARDEAVESLGMDIGTGTKWSRLIAKAADVNNPALVAYLAGVGMQGSGWDKMTPRHLYHIVSALNRTGMTAEARMIAAEAVARG</sequence>
<dbReference type="OrthoDB" id="7388088at2"/>
<name>A0A844ZQN2_9SPHN</name>
<accession>A0A844ZQN2</accession>
<evidence type="ECO:0000313" key="2">
    <source>
        <dbReference type="Proteomes" id="UP000442714"/>
    </source>
</evidence>
<gene>
    <name evidence="1" type="ORF">GRI41_04415</name>
</gene>